<dbReference type="InterPro" id="IPR032282">
    <property type="entry name" value="HAGH_C"/>
</dbReference>
<feature type="binding site" evidence="7">
    <location>
        <position position="184"/>
    </location>
    <ligand>
        <name>Zn(2+)</name>
        <dbReference type="ChEBI" id="CHEBI:29105"/>
        <label>2</label>
    </ligand>
</feature>
<evidence type="ECO:0000256" key="4">
    <source>
        <dbReference type="ARBA" id="ARBA00022723"/>
    </source>
</evidence>
<dbReference type="GO" id="GO:0046872">
    <property type="term" value="F:metal ion binding"/>
    <property type="evidence" value="ECO:0007669"/>
    <property type="project" value="UniProtKB-KW"/>
</dbReference>
<keyword evidence="4 7" id="KW-0479">Metal-binding</keyword>
<feature type="domain" description="Metallo-beta-lactamase" evidence="8">
    <location>
        <begin position="27"/>
        <end position="184"/>
    </location>
</feature>
<dbReference type="InterPro" id="IPR036866">
    <property type="entry name" value="RibonucZ/Hydroxyglut_hydro"/>
</dbReference>
<evidence type="ECO:0000259" key="8">
    <source>
        <dbReference type="SMART" id="SM00849"/>
    </source>
</evidence>
<dbReference type="InterPro" id="IPR017782">
    <property type="entry name" value="Hydroxyacylglutathione_Hdrlase"/>
</dbReference>
<evidence type="ECO:0000313" key="10">
    <source>
        <dbReference type="Proteomes" id="UP000242642"/>
    </source>
</evidence>
<dbReference type="EC" id="3.1.2.6" evidence="7"/>
<keyword evidence="10" id="KW-1185">Reference proteome</keyword>
<dbReference type="InterPro" id="IPR001279">
    <property type="entry name" value="Metallo-B-lactamas"/>
</dbReference>
<evidence type="ECO:0000256" key="6">
    <source>
        <dbReference type="ARBA" id="ARBA00022833"/>
    </source>
</evidence>
<feature type="binding site" evidence="7">
    <location>
        <position position="77"/>
    </location>
    <ligand>
        <name>Zn(2+)</name>
        <dbReference type="ChEBI" id="CHEBI:29105"/>
        <label>2</label>
    </ligand>
</feature>
<dbReference type="Proteomes" id="UP000242642">
    <property type="component" value="Unassembled WGS sequence"/>
</dbReference>
<keyword evidence="5 7" id="KW-0378">Hydrolase</keyword>
<dbReference type="UniPathway" id="UPA00619">
    <property type="reaction ID" value="UER00676"/>
</dbReference>
<dbReference type="Gene3D" id="3.60.15.10">
    <property type="entry name" value="Ribonuclease Z/Hydroxyacylglutathione hydrolase-like"/>
    <property type="match status" value="1"/>
</dbReference>
<comment type="similarity">
    <text evidence="3 7">Belongs to the metallo-beta-lactamase superfamily. Glyoxalase II family.</text>
</comment>
<evidence type="ECO:0000256" key="1">
    <source>
        <dbReference type="ARBA" id="ARBA00001623"/>
    </source>
</evidence>
<organism evidence="9 10">
    <name type="scientific">Thorsellia anophelis DSM 18579</name>
    <dbReference type="NCBI Taxonomy" id="1123402"/>
    <lineage>
        <taxon>Bacteria</taxon>
        <taxon>Pseudomonadati</taxon>
        <taxon>Pseudomonadota</taxon>
        <taxon>Gammaproteobacteria</taxon>
        <taxon>Enterobacterales</taxon>
        <taxon>Thorselliaceae</taxon>
        <taxon>Thorsellia</taxon>
    </lineage>
</organism>
<keyword evidence="6 7" id="KW-0862">Zinc</keyword>
<dbReference type="InterPro" id="IPR050110">
    <property type="entry name" value="Glyoxalase_II_hydrolase"/>
</dbReference>
<comment type="subunit">
    <text evidence="7">Monomer.</text>
</comment>
<evidence type="ECO:0000256" key="3">
    <source>
        <dbReference type="ARBA" id="ARBA00006759"/>
    </source>
</evidence>
<feature type="binding site" evidence="7">
    <location>
        <position position="146"/>
    </location>
    <ligand>
        <name>Zn(2+)</name>
        <dbReference type="ChEBI" id="CHEBI:29105"/>
        <label>2</label>
    </ligand>
</feature>
<name>A0A1H9YD96_9GAMM</name>
<dbReference type="EMBL" id="FOHV01000001">
    <property type="protein sequence ID" value="SES66968.1"/>
    <property type="molecule type" value="Genomic_DNA"/>
</dbReference>
<feature type="binding site" evidence="7">
    <location>
        <position position="72"/>
    </location>
    <ligand>
        <name>Zn(2+)</name>
        <dbReference type="ChEBI" id="CHEBI:29105"/>
        <label>1</label>
    </ligand>
</feature>
<dbReference type="CDD" id="cd07723">
    <property type="entry name" value="hydroxyacylglutathione_hydrolase_MBL-fold"/>
    <property type="match status" value="1"/>
</dbReference>
<dbReference type="NCBIfam" id="TIGR03413">
    <property type="entry name" value="GSH_gloB"/>
    <property type="match status" value="1"/>
</dbReference>
<dbReference type="Pfam" id="PF16123">
    <property type="entry name" value="HAGH_C"/>
    <property type="match status" value="1"/>
</dbReference>
<comment type="pathway">
    <text evidence="2 7">Secondary metabolite metabolism; methylglyoxal degradation; (R)-lactate from methylglyoxal: step 2/2.</text>
</comment>
<protein>
    <recommendedName>
        <fullName evidence="7">Hydroxyacylglutathione hydrolase</fullName>
        <ecNumber evidence="7">3.1.2.6</ecNumber>
    </recommendedName>
    <alternativeName>
        <fullName evidence="7">Glyoxalase II</fullName>
        <shortName evidence="7">Glx II</shortName>
    </alternativeName>
</protein>
<comment type="catalytic activity">
    <reaction evidence="1 7">
        <text>an S-(2-hydroxyacyl)glutathione + H2O = a 2-hydroxy carboxylate + glutathione + H(+)</text>
        <dbReference type="Rhea" id="RHEA:21864"/>
        <dbReference type="ChEBI" id="CHEBI:15377"/>
        <dbReference type="ChEBI" id="CHEBI:15378"/>
        <dbReference type="ChEBI" id="CHEBI:57925"/>
        <dbReference type="ChEBI" id="CHEBI:58896"/>
        <dbReference type="ChEBI" id="CHEBI:71261"/>
        <dbReference type="EC" id="3.1.2.6"/>
    </reaction>
</comment>
<dbReference type="PANTHER" id="PTHR43705:SF1">
    <property type="entry name" value="HYDROXYACYLGLUTATHIONE HYDROLASE GLOB"/>
    <property type="match status" value="1"/>
</dbReference>
<dbReference type="HAMAP" id="MF_01374">
    <property type="entry name" value="Glyoxalase_2"/>
    <property type="match status" value="1"/>
</dbReference>
<accession>A0A1H9YD96</accession>
<feature type="binding site" evidence="7">
    <location>
        <position position="129"/>
    </location>
    <ligand>
        <name>Zn(2+)</name>
        <dbReference type="ChEBI" id="CHEBI:29105"/>
        <label>1</label>
    </ligand>
</feature>
<reference evidence="10" key="1">
    <citation type="submission" date="2016-10" db="EMBL/GenBank/DDBJ databases">
        <authorList>
            <person name="Varghese N."/>
            <person name="Submissions S."/>
        </authorList>
    </citation>
    <scope>NUCLEOTIDE SEQUENCE [LARGE SCALE GENOMIC DNA]</scope>
    <source>
        <strain evidence="10">DSM 18579</strain>
    </source>
</reference>
<sequence length="270" mass="30940">MTTLTLSDLNVSYINDWQLTALPVLTDNYIWLLTKMSSSDKETIIVDPGVSEPVINYLNHHQLTPTAIILTHHHYDHTDGVEALVEHYKGLLVYGPEETRHKGANQIIKDQDQITLLGKPCNIIETPGHTLGHVCYYFGEILFTGDTLFSAGCGRLFEGSYQQMFDSLNKLMEFPASTLVCPAHEYTLSNLKFAASIFKHNQEIKSHIQLIESRYHSKQPSVPSSIEIEQRINPYLLCKYIDLNEIPVKTYNYFDTLQRFSELRKLKDNF</sequence>
<dbReference type="SMART" id="SM00849">
    <property type="entry name" value="Lactamase_B"/>
    <property type="match status" value="1"/>
</dbReference>
<feature type="binding site" evidence="7">
    <location>
        <position position="76"/>
    </location>
    <ligand>
        <name>Zn(2+)</name>
        <dbReference type="ChEBI" id="CHEBI:29105"/>
        <label>2</label>
    </ligand>
</feature>
<dbReference type="PIRSF" id="PIRSF005457">
    <property type="entry name" value="Glx"/>
    <property type="match status" value="1"/>
</dbReference>
<feature type="binding site" evidence="7">
    <location>
        <position position="146"/>
    </location>
    <ligand>
        <name>Zn(2+)</name>
        <dbReference type="ChEBI" id="CHEBI:29105"/>
        <label>1</label>
    </ligand>
</feature>
<dbReference type="SUPFAM" id="SSF56281">
    <property type="entry name" value="Metallo-hydrolase/oxidoreductase"/>
    <property type="match status" value="1"/>
</dbReference>
<evidence type="ECO:0000256" key="2">
    <source>
        <dbReference type="ARBA" id="ARBA00004963"/>
    </source>
</evidence>
<proteinExistence type="inferred from homology"/>
<evidence type="ECO:0000313" key="9">
    <source>
        <dbReference type="EMBL" id="SES66968.1"/>
    </source>
</evidence>
<dbReference type="OrthoDB" id="9802248at2"/>
<dbReference type="InterPro" id="IPR035680">
    <property type="entry name" value="Clx_II_MBL"/>
</dbReference>
<dbReference type="GO" id="GO:0019243">
    <property type="term" value="P:methylglyoxal catabolic process to D-lactate via S-lactoyl-glutathione"/>
    <property type="evidence" value="ECO:0007669"/>
    <property type="project" value="UniProtKB-UniRule"/>
</dbReference>
<dbReference type="Pfam" id="PF00753">
    <property type="entry name" value="Lactamase_B"/>
    <property type="match status" value="1"/>
</dbReference>
<dbReference type="STRING" id="1123402.SAMN02583745_00198"/>
<dbReference type="AlphaFoldDB" id="A0A1H9YD96"/>
<comment type="function">
    <text evidence="7">Thiolesterase that catalyzes the hydrolysis of S-D-lactoyl-glutathione to form glutathione and D-lactic acid.</text>
</comment>
<evidence type="ECO:0000256" key="5">
    <source>
        <dbReference type="ARBA" id="ARBA00022801"/>
    </source>
</evidence>
<dbReference type="RefSeq" id="WP_093316816.1">
    <property type="nucleotide sequence ID" value="NZ_FOHV01000001.1"/>
</dbReference>
<evidence type="ECO:0000256" key="7">
    <source>
        <dbReference type="HAMAP-Rule" id="MF_01374"/>
    </source>
</evidence>
<gene>
    <name evidence="7" type="primary">gloB</name>
    <name evidence="9" type="ORF">SAMN02583745_00198</name>
</gene>
<feature type="binding site" evidence="7">
    <location>
        <position position="74"/>
    </location>
    <ligand>
        <name>Zn(2+)</name>
        <dbReference type="ChEBI" id="CHEBI:29105"/>
        <label>1</label>
    </ligand>
</feature>
<dbReference type="GO" id="GO:0004416">
    <property type="term" value="F:hydroxyacylglutathione hydrolase activity"/>
    <property type="evidence" value="ECO:0007669"/>
    <property type="project" value="UniProtKB-UniRule"/>
</dbReference>
<dbReference type="PANTHER" id="PTHR43705">
    <property type="entry name" value="HYDROXYACYLGLUTATHIONE HYDROLASE"/>
    <property type="match status" value="1"/>
</dbReference>
<comment type="cofactor">
    <cofactor evidence="7">
        <name>Zn(2+)</name>
        <dbReference type="ChEBI" id="CHEBI:29105"/>
    </cofactor>
    <text evidence="7">Binds 2 Zn(2+) ions per subunit.</text>
</comment>